<keyword evidence="1" id="KW-0614">Plasmid</keyword>
<protein>
    <recommendedName>
        <fullName evidence="3">DUF429 domain-containing protein</fullName>
    </recommendedName>
</protein>
<accession>I3XGA7</accession>
<name>I3XGA7_SINF2</name>
<dbReference type="AlphaFoldDB" id="I3XGA7"/>
<evidence type="ECO:0000313" key="1">
    <source>
        <dbReference type="EMBL" id="AFL54913.1"/>
    </source>
</evidence>
<dbReference type="EMBL" id="CP003564">
    <property type="protein sequence ID" value="AFL54913.1"/>
    <property type="molecule type" value="Genomic_DNA"/>
</dbReference>
<evidence type="ECO:0008006" key="3">
    <source>
        <dbReference type="Google" id="ProtNLM"/>
    </source>
</evidence>
<dbReference type="HOGENOM" id="CLU_1905031_0_0_5"/>
<gene>
    <name evidence="1" type="ORF">USDA257_p01980</name>
</gene>
<sequence>MTTVLGIDAAWTAAQPSGVALVSAAVGNWRLIFAGSSYRHLLDRAEDDRISTSRPSGSVAEAAALLAAAGKIAGSAVDLVCRRSRLRRAGFRTIWSRQPMAPVIVARIRRARSGPVKSAMTCGADLRFAAMGC</sequence>
<evidence type="ECO:0000313" key="2">
    <source>
        <dbReference type="Proteomes" id="UP000006180"/>
    </source>
</evidence>
<geneLocation type="plasmid" evidence="2">
    <name>pUSDA257 fragment 1</name>
</geneLocation>
<organism evidence="1">
    <name type="scientific">Sinorhizobium fredii (strain USDA 257)</name>
    <dbReference type="NCBI Taxonomy" id="1185652"/>
    <lineage>
        <taxon>Bacteria</taxon>
        <taxon>Pseudomonadati</taxon>
        <taxon>Pseudomonadota</taxon>
        <taxon>Alphaproteobacteria</taxon>
        <taxon>Hyphomicrobiales</taxon>
        <taxon>Rhizobiaceae</taxon>
        <taxon>Sinorhizobium/Ensifer group</taxon>
        <taxon>Sinorhizobium</taxon>
    </lineage>
</organism>
<proteinExistence type="predicted"/>
<reference evidence="1" key="1">
    <citation type="journal article" date="2012" name="J. Bacteriol.">
        <title>Complete genome sequence of the broad-host-range strain Sinorhizobium fredii USDA257.</title>
        <authorList>
            <person name="Schuldes J."/>
            <person name="Rodriguez Orbegoso M."/>
            <person name="Schmeisser C."/>
            <person name="Krishnan H.B."/>
            <person name="Daniel R."/>
            <person name="Streit W.R."/>
        </authorList>
    </citation>
    <scope>NUCLEOTIDE SEQUENCE [LARGE SCALE GENOMIC DNA]</scope>
    <source>
        <strain evidence="1">USDA 257</strain>
        <plasmid evidence="1">pUSDA257</plasmid>
    </source>
</reference>